<dbReference type="KEGG" id="vg:77953230"/>
<evidence type="ECO:0000313" key="2">
    <source>
        <dbReference type="Proteomes" id="UP000828443"/>
    </source>
</evidence>
<dbReference type="Proteomes" id="UP000828443">
    <property type="component" value="Segment"/>
</dbReference>
<organism evidence="1 2">
    <name type="scientific">Kosakonia phage Kc263</name>
    <dbReference type="NCBI Taxonomy" id="2863194"/>
    <lineage>
        <taxon>Viruses</taxon>
        <taxon>Duplodnaviria</taxon>
        <taxon>Heunggongvirae</taxon>
        <taxon>Uroviricota</taxon>
        <taxon>Caudoviricetes</taxon>
        <taxon>Chimalliviridae</taxon>
        <taxon>Branisovskavirus</taxon>
        <taxon>Branisovskavirus Kc263</taxon>
    </lineage>
</organism>
<sequence>MTTITKNIVEKAAIAISSFLKTIDQNATAGEHEILLVDSVPVSVEIKADDETYIATGKVAGYTVVKTAGYIDPAFYPLNEKDYPEADEVAAKITKAMFGFADHKGDTYYDVLCAVDHPTGEEFSATLATGHRLLIVNGNCSVINLNGDKLEDVVLEDCRAFGSAMLHISRAIAKDMVTNTFTPFELKVY</sequence>
<dbReference type="RefSeq" id="YP_010676865.1">
    <property type="nucleotide sequence ID" value="NC_071015.1"/>
</dbReference>
<reference evidence="1" key="1">
    <citation type="journal article" date="2021" name="Viruses">
        <title>Novel Viruses That Lyse Plant and Human Strains of Kosakonia cowanii.</title>
        <authorList>
            <person name="Petrzik K."/>
            <person name="Brazdova S."/>
            <person name="Krawczyk K."/>
        </authorList>
    </citation>
    <scope>NUCLEOTIDE SEQUENCE</scope>
</reference>
<evidence type="ECO:0000313" key="1">
    <source>
        <dbReference type="EMBL" id="QYN80053.1"/>
    </source>
</evidence>
<name>A0AAE7WFR2_9CAUD</name>
<dbReference type="GeneID" id="77953230"/>
<proteinExistence type="predicted"/>
<dbReference type="EMBL" id="MZ348422">
    <property type="protein sequence ID" value="QYN80053.1"/>
    <property type="molecule type" value="Genomic_DNA"/>
</dbReference>
<keyword evidence="2" id="KW-1185">Reference proteome</keyword>
<accession>A0AAE7WFR2</accession>
<protein>
    <submittedName>
        <fullName evidence="1">Uncharacterized protein</fullName>
    </submittedName>
</protein>